<dbReference type="AlphaFoldDB" id="A0A9P6L1Q6"/>
<comment type="caution">
    <text evidence="6">The sequence shown here is derived from an EMBL/GenBank/DDBJ whole genome shotgun (WGS) entry which is preliminary data.</text>
</comment>
<dbReference type="EMBL" id="WIUZ02000022">
    <property type="protein sequence ID" value="KAF9778725.1"/>
    <property type="molecule type" value="Genomic_DNA"/>
</dbReference>
<reference evidence="6" key="2">
    <citation type="submission" date="2020-11" db="EMBL/GenBank/DDBJ databases">
        <authorList>
            <consortium name="DOE Joint Genome Institute"/>
            <person name="Kuo A."/>
            <person name="Miyauchi S."/>
            <person name="Kiss E."/>
            <person name="Drula E."/>
            <person name="Kohler A."/>
            <person name="Sanchez-Garcia M."/>
            <person name="Andreopoulos B."/>
            <person name="Barry K.W."/>
            <person name="Bonito G."/>
            <person name="Buee M."/>
            <person name="Carver A."/>
            <person name="Chen C."/>
            <person name="Cichocki N."/>
            <person name="Clum A."/>
            <person name="Culley D."/>
            <person name="Crous P.W."/>
            <person name="Fauchery L."/>
            <person name="Girlanda M."/>
            <person name="Hayes R."/>
            <person name="Keri Z."/>
            <person name="Labutti K."/>
            <person name="Lipzen A."/>
            <person name="Lombard V."/>
            <person name="Magnuson J."/>
            <person name="Maillard F."/>
            <person name="Morin E."/>
            <person name="Murat C."/>
            <person name="Nolan M."/>
            <person name="Ohm R."/>
            <person name="Pangilinan J."/>
            <person name="Pereira M."/>
            <person name="Perotto S."/>
            <person name="Peter M."/>
            <person name="Riley R."/>
            <person name="Sitrit Y."/>
            <person name="Stielow B."/>
            <person name="Szollosi G."/>
            <person name="Zifcakova L."/>
            <person name="Stursova M."/>
            <person name="Spatafora J.W."/>
            <person name="Tedersoo L."/>
            <person name="Vaario L.-M."/>
            <person name="Yamada A."/>
            <person name="Yan M."/>
            <person name="Wang P."/>
            <person name="Xu J."/>
            <person name="Bruns T."/>
            <person name="Baldrian P."/>
            <person name="Vilgalys R."/>
            <person name="Henrissat B."/>
            <person name="Grigoriev I.V."/>
            <person name="Hibbett D."/>
            <person name="Nagy L.G."/>
            <person name="Martin F.M."/>
        </authorList>
    </citation>
    <scope>NUCLEOTIDE SEQUENCE</scope>
    <source>
        <strain evidence="6">UH-Tt-Lm1</strain>
    </source>
</reference>
<sequence>MSILIAFGYSSVGLTYAMLTWFRGWEHAEVMYTADTDILIYITVAASIQIFTSLVGLCGVILNSRPILAVYCLLLWPSFVSLAVVGYGSYKRSEFALNRKLNLAWSQWYNPHDRLAIQTSLRCCGYYNPLHQAVPSKRCFPRTTLPGCKAKLYLFEKQNLGMIWSTTFSLVPLHVLVICLSLLCSNHVTETFGKNIMPRKYRLNLGDVQLEAEAQGHGLFRNRSELIERPGETRTGVTRTLREDRR</sequence>
<dbReference type="OrthoDB" id="2156690at2759"/>
<name>A0A9P6L1Q6_9AGAM</name>
<dbReference type="Proteomes" id="UP000736335">
    <property type="component" value="Unassembled WGS sequence"/>
</dbReference>
<keyword evidence="2 5" id="KW-0812">Transmembrane</keyword>
<comment type="subcellular location">
    <subcellularLocation>
        <location evidence="1">Membrane</location>
        <topology evidence="1">Multi-pass membrane protein</topology>
    </subcellularLocation>
</comment>
<keyword evidence="4 5" id="KW-0472">Membrane</keyword>
<evidence type="ECO:0000313" key="7">
    <source>
        <dbReference type="Proteomes" id="UP000736335"/>
    </source>
</evidence>
<dbReference type="GO" id="GO:0016020">
    <property type="term" value="C:membrane"/>
    <property type="evidence" value="ECO:0007669"/>
    <property type="project" value="UniProtKB-SubCell"/>
</dbReference>
<keyword evidence="3 5" id="KW-1133">Transmembrane helix</keyword>
<feature type="transmembrane region" description="Helical" evidence="5">
    <location>
        <begin position="38"/>
        <end position="62"/>
    </location>
</feature>
<feature type="transmembrane region" description="Helical" evidence="5">
    <location>
        <begin position="6"/>
        <end position="26"/>
    </location>
</feature>
<evidence type="ECO:0000313" key="6">
    <source>
        <dbReference type="EMBL" id="KAF9778725.1"/>
    </source>
</evidence>
<evidence type="ECO:0000256" key="3">
    <source>
        <dbReference type="ARBA" id="ARBA00022989"/>
    </source>
</evidence>
<gene>
    <name evidence="6" type="ORF">BJ322DRAFT_1102080</name>
</gene>
<feature type="transmembrane region" description="Helical" evidence="5">
    <location>
        <begin position="68"/>
        <end position="90"/>
    </location>
</feature>
<reference evidence="6" key="1">
    <citation type="journal article" date="2020" name="Nat. Commun.">
        <title>Large-scale genome sequencing of mycorrhizal fungi provides insights into the early evolution of symbiotic traits.</title>
        <authorList>
            <person name="Miyauchi S."/>
            <person name="Kiss E."/>
            <person name="Kuo A."/>
            <person name="Drula E."/>
            <person name="Kohler A."/>
            <person name="Sanchez-Garcia M."/>
            <person name="Morin E."/>
            <person name="Andreopoulos B."/>
            <person name="Barry K.W."/>
            <person name="Bonito G."/>
            <person name="Buee M."/>
            <person name="Carver A."/>
            <person name="Chen C."/>
            <person name="Cichocki N."/>
            <person name="Clum A."/>
            <person name="Culley D."/>
            <person name="Crous P.W."/>
            <person name="Fauchery L."/>
            <person name="Girlanda M."/>
            <person name="Hayes R.D."/>
            <person name="Keri Z."/>
            <person name="LaButti K."/>
            <person name="Lipzen A."/>
            <person name="Lombard V."/>
            <person name="Magnuson J."/>
            <person name="Maillard F."/>
            <person name="Murat C."/>
            <person name="Nolan M."/>
            <person name="Ohm R.A."/>
            <person name="Pangilinan J."/>
            <person name="Pereira M.F."/>
            <person name="Perotto S."/>
            <person name="Peter M."/>
            <person name="Pfister S."/>
            <person name="Riley R."/>
            <person name="Sitrit Y."/>
            <person name="Stielow J.B."/>
            <person name="Szollosi G."/>
            <person name="Zifcakova L."/>
            <person name="Stursova M."/>
            <person name="Spatafora J.W."/>
            <person name="Tedersoo L."/>
            <person name="Vaario L.M."/>
            <person name="Yamada A."/>
            <person name="Yan M."/>
            <person name="Wang P."/>
            <person name="Xu J."/>
            <person name="Bruns T."/>
            <person name="Baldrian P."/>
            <person name="Vilgalys R."/>
            <person name="Dunand C."/>
            <person name="Henrissat B."/>
            <person name="Grigoriev I.V."/>
            <person name="Hibbett D."/>
            <person name="Nagy L.G."/>
            <person name="Martin F.M."/>
        </authorList>
    </citation>
    <scope>NUCLEOTIDE SEQUENCE</scope>
    <source>
        <strain evidence="6">UH-Tt-Lm1</strain>
    </source>
</reference>
<accession>A0A9P6L1Q6</accession>
<proteinExistence type="predicted"/>
<evidence type="ECO:0000256" key="5">
    <source>
        <dbReference type="SAM" id="Phobius"/>
    </source>
</evidence>
<dbReference type="InterPro" id="IPR018499">
    <property type="entry name" value="Tetraspanin/Peripherin"/>
</dbReference>
<keyword evidence="7" id="KW-1185">Reference proteome</keyword>
<evidence type="ECO:0008006" key="8">
    <source>
        <dbReference type="Google" id="ProtNLM"/>
    </source>
</evidence>
<protein>
    <recommendedName>
        <fullName evidence="8">Tetraspanin Tsp2</fullName>
    </recommendedName>
</protein>
<evidence type="ECO:0000256" key="2">
    <source>
        <dbReference type="ARBA" id="ARBA00022692"/>
    </source>
</evidence>
<evidence type="ECO:0000256" key="1">
    <source>
        <dbReference type="ARBA" id="ARBA00004141"/>
    </source>
</evidence>
<organism evidence="6 7">
    <name type="scientific">Thelephora terrestris</name>
    <dbReference type="NCBI Taxonomy" id="56493"/>
    <lineage>
        <taxon>Eukaryota</taxon>
        <taxon>Fungi</taxon>
        <taxon>Dikarya</taxon>
        <taxon>Basidiomycota</taxon>
        <taxon>Agaricomycotina</taxon>
        <taxon>Agaricomycetes</taxon>
        <taxon>Thelephorales</taxon>
        <taxon>Thelephoraceae</taxon>
        <taxon>Thelephora</taxon>
    </lineage>
</organism>
<dbReference type="Pfam" id="PF00335">
    <property type="entry name" value="Tetraspanin"/>
    <property type="match status" value="1"/>
</dbReference>
<evidence type="ECO:0000256" key="4">
    <source>
        <dbReference type="ARBA" id="ARBA00023136"/>
    </source>
</evidence>
<feature type="transmembrane region" description="Helical" evidence="5">
    <location>
        <begin position="161"/>
        <end position="183"/>
    </location>
</feature>